<evidence type="ECO:0000313" key="2">
    <source>
        <dbReference type="Proteomes" id="UP000470302"/>
    </source>
</evidence>
<protein>
    <submittedName>
        <fullName evidence="1">Aminotransferase class I/II-fold pyridoxal phosphate-dependent enzyme</fullName>
    </submittedName>
</protein>
<gene>
    <name evidence="1" type="ORF">GTP91_26580</name>
</gene>
<dbReference type="SUPFAM" id="SSF53383">
    <property type="entry name" value="PLP-dependent transferases"/>
    <property type="match status" value="1"/>
</dbReference>
<dbReference type="RefSeq" id="WP_161099466.1">
    <property type="nucleotide sequence ID" value="NZ_WWCW01000137.1"/>
</dbReference>
<accession>A0A845GCS7</accession>
<name>A0A845GCS7_9BURK</name>
<dbReference type="Proteomes" id="UP000470302">
    <property type="component" value="Unassembled WGS sequence"/>
</dbReference>
<dbReference type="Gene3D" id="3.90.1150.10">
    <property type="entry name" value="Aspartate Aminotransferase, domain 1"/>
    <property type="match status" value="1"/>
</dbReference>
<organism evidence="1 2">
    <name type="scientific">Duganella vulcania</name>
    <dbReference type="NCBI Taxonomy" id="2692166"/>
    <lineage>
        <taxon>Bacteria</taxon>
        <taxon>Pseudomonadati</taxon>
        <taxon>Pseudomonadota</taxon>
        <taxon>Betaproteobacteria</taxon>
        <taxon>Burkholderiales</taxon>
        <taxon>Oxalobacteraceae</taxon>
        <taxon>Telluria group</taxon>
        <taxon>Duganella</taxon>
    </lineage>
</organism>
<dbReference type="PANTHER" id="PTHR43799">
    <property type="entry name" value="AMINOTRANSFERASE, PUTATIVE-RELATED"/>
    <property type="match status" value="1"/>
</dbReference>
<proteinExistence type="predicted"/>
<dbReference type="GO" id="GO:0004069">
    <property type="term" value="F:L-aspartate:2-oxoglutarate aminotransferase activity"/>
    <property type="evidence" value="ECO:0007669"/>
    <property type="project" value="InterPro"/>
</dbReference>
<dbReference type="Pfam" id="PF12897">
    <property type="entry name" value="Asp_aminotransf"/>
    <property type="match status" value="1"/>
</dbReference>
<dbReference type="InterPro" id="IPR015422">
    <property type="entry name" value="PyrdxlP-dep_Trfase_small"/>
</dbReference>
<reference evidence="1 2" key="1">
    <citation type="submission" date="2020-01" db="EMBL/GenBank/DDBJ databases">
        <title>Novel species isolated from a subtropical stream in China.</title>
        <authorList>
            <person name="Lu H."/>
        </authorList>
    </citation>
    <scope>NUCLEOTIDE SEQUENCE [LARGE SCALE GENOMIC DNA]</scope>
    <source>
        <strain evidence="1 2">FT82W</strain>
    </source>
</reference>
<dbReference type="CDD" id="cd00609">
    <property type="entry name" value="AAT_like"/>
    <property type="match status" value="1"/>
</dbReference>
<keyword evidence="1" id="KW-0808">Transferase</keyword>
<dbReference type="InterPro" id="IPR015421">
    <property type="entry name" value="PyrdxlP-dep_Trfase_major"/>
</dbReference>
<sequence>MTAADFQSQHHEQYQTFKQLGLKLDMSRGKPAPEQLDLSNALMASLDTYKAADGTDCRNYGGTIGLPEARALFGQLLDVPAAQVVVDSSASLSLMHDVIVYSLLNGTPGNAPWVREPVTFLCPVPGYDRHFAICEARGIKMINIPMTESGLDMDLVEKLVAEDASIKGMWCVPKYSNPGGVVYSDEVVARLAAMKTAAPDFRLMWDDAYRFHHLGEQKLAVADILAACAQAGNPDRAIVFASSSKVSWAGSGVAALAASPANIAWWTKHAGIRSIGPDKINQLRHVRLLKDLPTVEALMEQHRLLLKPKFDAVLEQFERYLADVPGVSWTRPLGGYFIDLVTPPGSAKRTVALAKEAGITLTPAGAAFPYGNDPKDSHIRIAPSFPSLDEITQAAQGIALSLRVALTS</sequence>
<comment type="caution">
    <text evidence="1">The sequence shown here is derived from an EMBL/GenBank/DDBJ whole genome shotgun (WGS) entry which is preliminary data.</text>
</comment>
<keyword evidence="1" id="KW-0032">Aminotransferase</keyword>
<evidence type="ECO:0000313" key="1">
    <source>
        <dbReference type="EMBL" id="MYM90728.1"/>
    </source>
</evidence>
<dbReference type="PANTHER" id="PTHR43799:SF1">
    <property type="entry name" value="ASPARTATE AMINOTRANSFERASE"/>
    <property type="match status" value="1"/>
</dbReference>
<dbReference type="InterPro" id="IPR024551">
    <property type="entry name" value="AspAT_Ic"/>
</dbReference>
<dbReference type="InterPro" id="IPR015424">
    <property type="entry name" value="PyrdxlP-dep_Trfase"/>
</dbReference>
<dbReference type="Gene3D" id="3.40.640.10">
    <property type="entry name" value="Type I PLP-dependent aspartate aminotransferase-like (Major domain)"/>
    <property type="match status" value="1"/>
</dbReference>
<dbReference type="AlphaFoldDB" id="A0A845GCS7"/>
<dbReference type="EMBL" id="WWCW01000137">
    <property type="protein sequence ID" value="MYM90728.1"/>
    <property type="molecule type" value="Genomic_DNA"/>
</dbReference>